<sequence length="60" mass="6376">MSLSSTLRPVPAGPAHEHTRACWWDHLAGRWAGPAHPAPVPTRAAAPGIPEPRPAPDIRS</sequence>
<dbReference type="EMBL" id="QEKW01000001">
    <property type="protein sequence ID" value="PVZ14811.1"/>
    <property type="molecule type" value="Genomic_DNA"/>
</dbReference>
<evidence type="ECO:0000313" key="3">
    <source>
        <dbReference type="Proteomes" id="UP000245639"/>
    </source>
</evidence>
<dbReference type="Proteomes" id="UP000245639">
    <property type="component" value="Unassembled WGS sequence"/>
</dbReference>
<organism evidence="2 3">
    <name type="scientific">Actinomycetospora cinnamomea</name>
    <dbReference type="NCBI Taxonomy" id="663609"/>
    <lineage>
        <taxon>Bacteria</taxon>
        <taxon>Bacillati</taxon>
        <taxon>Actinomycetota</taxon>
        <taxon>Actinomycetes</taxon>
        <taxon>Pseudonocardiales</taxon>
        <taxon>Pseudonocardiaceae</taxon>
        <taxon>Actinomycetospora</taxon>
    </lineage>
</organism>
<comment type="caution">
    <text evidence="2">The sequence shown here is derived from an EMBL/GenBank/DDBJ whole genome shotgun (WGS) entry which is preliminary data.</text>
</comment>
<name>A0A2U1FRH6_9PSEU</name>
<proteinExistence type="predicted"/>
<reference evidence="2 3" key="1">
    <citation type="submission" date="2018-04" db="EMBL/GenBank/DDBJ databases">
        <title>Genomic Encyclopedia of Type Strains, Phase IV (KMG-IV): sequencing the most valuable type-strain genomes for metagenomic binning, comparative biology and taxonomic classification.</title>
        <authorList>
            <person name="Goeker M."/>
        </authorList>
    </citation>
    <scope>NUCLEOTIDE SEQUENCE [LARGE SCALE GENOMIC DNA]</scope>
    <source>
        <strain evidence="2 3">DSM 45771</strain>
    </source>
</reference>
<evidence type="ECO:0000256" key="1">
    <source>
        <dbReference type="SAM" id="MobiDB-lite"/>
    </source>
</evidence>
<gene>
    <name evidence="2" type="ORF">C8D89_101679</name>
</gene>
<accession>A0A2U1FRH6</accession>
<dbReference type="AlphaFoldDB" id="A0A2U1FRH6"/>
<keyword evidence="3" id="KW-1185">Reference proteome</keyword>
<protein>
    <submittedName>
        <fullName evidence="2">Uncharacterized protein</fullName>
    </submittedName>
</protein>
<feature type="region of interest" description="Disordered" evidence="1">
    <location>
        <begin position="33"/>
        <end position="60"/>
    </location>
</feature>
<evidence type="ECO:0000313" key="2">
    <source>
        <dbReference type="EMBL" id="PVZ14811.1"/>
    </source>
</evidence>